<dbReference type="AlphaFoldDB" id="A0A9R1UHS8"/>
<gene>
    <name evidence="2" type="ORF">LSAT_V11C900505390</name>
</gene>
<dbReference type="OrthoDB" id="6159439at2759"/>
<feature type="domain" description="TRF2/HOY1 PH-like" evidence="1">
    <location>
        <begin position="108"/>
        <end position="226"/>
    </location>
</feature>
<comment type="caution">
    <text evidence="2">The sequence shown here is derived from an EMBL/GenBank/DDBJ whole genome shotgun (WGS) entry which is preliminary data.</text>
</comment>
<evidence type="ECO:0000313" key="2">
    <source>
        <dbReference type="EMBL" id="KAJ0187642.1"/>
    </source>
</evidence>
<protein>
    <recommendedName>
        <fullName evidence="1">TRF2/HOY1 PH-like domain-containing protein</fullName>
    </recommendedName>
</protein>
<name>A0A9R1UHS8_LACSA</name>
<evidence type="ECO:0000259" key="1">
    <source>
        <dbReference type="Pfam" id="PF24818"/>
    </source>
</evidence>
<dbReference type="EMBL" id="NBSK02000009">
    <property type="protein sequence ID" value="KAJ0187642.1"/>
    <property type="molecule type" value="Genomic_DNA"/>
</dbReference>
<reference evidence="2 3" key="1">
    <citation type="journal article" date="2017" name="Nat. Commun.">
        <title>Genome assembly with in vitro proximity ligation data and whole-genome triplication in lettuce.</title>
        <authorList>
            <person name="Reyes-Chin-Wo S."/>
            <person name="Wang Z."/>
            <person name="Yang X."/>
            <person name="Kozik A."/>
            <person name="Arikit S."/>
            <person name="Song C."/>
            <person name="Xia L."/>
            <person name="Froenicke L."/>
            <person name="Lavelle D.O."/>
            <person name="Truco M.J."/>
            <person name="Xia R."/>
            <person name="Zhu S."/>
            <person name="Xu C."/>
            <person name="Xu H."/>
            <person name="Xu X."/>
            <person name="Cox K."/>
            <person name="Korf I."/>
            <person name="Meyers B.C."/>
            <person name="Michelmore R.W."/>
        </authorList>
    </citation>
    <scope>NUCLEOTIDE SEQUENCE [LARGE SCALE GENOMIC DNA]</scope>
    <source>
        <strain evidence="3">cv. Salinas</strain>
        <tissue evidence="2">Seedlings</tissue>
    </source>
</reference>
<dbReference type="PANTHER" id="PTHR33494:SF5">
    <property type="entry name" value="F10A16.6 PROTEIN"/>
    <property type="match status" value="1"/>
</dbReference>
<dbReference type="Pfam" id="PF24818">
    <property type="entry name" value="PH_TRF2_HOY1"/>
    <property type="match status" value="1"/>
</dbReference>
<dbReference type="InterPro" id="IPR057939">
    <property type="entry name" value="TRF2_HOY1_PH"/>
</dbReference>
<dbReference type="Gramene" id="rna-gnl|WGS:NBSK|LSAT_9X122560_mrna">
    <property type="protein sequence ID" value="cds-PLY75898.1"/>
    <property type="gene ID" value="gene-LSAT_9X122560"/>
</dbReference>
<accession>A0A9R1UHS8</accession>
<dbReference type="Proteomes" id="UP000235145">
    <property type="component" value="Unassembled WGS sequence"/>
</dbReference>
<dbReference type="PANTHER" id="PTHR33494">
    <property type="entry name" value="OS02G0793800 PROTEIN"/>
    <property type="match status" value="1"/>
</dbReference>
<organism evidence="2 3">
    <name type="scientific">Lactuca sativa</name>
    <name type="common">Garden lettuce</name>
    <dbReference type="NCBI Taxonomy" id="4236"/>
    <lineage>
        <taxon>Eukaryota</taxon>
        <taxon>Viridiplantae</taxon>
        <taxon>Streptophyta</taxon>
        <taxon>Embryophyta</taxon>
        <taxon>Tracheophyta</taxon>
        <taxon>Spermatophyta</taxon>
        <taxon>Magnoliopsida</taxon>
        <taxon>eudicotyledons</taxon>
        <taxon>Gunneridae</taxon>
        <taxon>Pentapetalae</taxon>
        <taxon>asterids</taxon>
        <taxon>campanulids</taxon>
        <taxon>Asterales</taxon>
        <taxon>Asteraceae</taxon>
        <taxon>Cichorioideae</taxon>
        <taxon>Cichorieae</taxon>
        <taxon>Lactucinae</taxon>
        <taxon>Lactuca</taxon>
    </lineage>
</organism>
<keyword evidence="3" id="KW-1185">Reference proteome</keyword>
<proteinExistence type="predicted"/>
<evidence type="ECO:0000313" key="3">
    <source>
        <dbReference type="Proteomes" id="UP000235145"/>
    </source>
</evidence>
<sequence>MRNDNIQNFYTNWEHNGGFDHHYTESPNVSVSATLEGSSNNGGFEYQTDSNNRNLNLHPQGGSPIGLNLRKSNSLINLVEMTLSQERELHKNSSSNSKPTPEKLKASNFPALLLQIGSWKRVSRNEGDLVTKIYYAKKKLVWEFLDGPLKSKIEIQWSEISAIRALIYEGQPGHLEVEINQPPQFGREINPQPRKHTQWKQSTDFTGGQASICRRHSIVFAPGVLDKQYEKLLQYDNRLFNLSQQPFPINNYSFFYNDPNHYVDYSYMDPHHRPTNHFLRDHAPILPNLDEGTLRHVDEYQDRVHIQFEGNPTIPIGMQKHFLPYYEQDTIIPIQEPGMKMLSEESDYINNRIPGLLVNSRISIQESNYRISVPNPYADSWETGTENLGCSNGYQQFNPNWT</sequence>